<sequence>MEKNSNSNKKFSFEGNLTAVRLWSIDDNLETLNETKKRLQEMVKKKWLTFYVTTVGMILIGYFSYKYQILIGVILIGILIFILYIQLKNLKRYKYQEIDLNLRIEEWEEKDDKLLEEIEDILLHSSEKIDIPEEMNMFRCKKCYSAGKQRIVCGLSVDGRKFQIWCDNCNRANLLFVKELKNL</sequence>
<dbReference type="RefSeq" id="WP_076357547.1">
    <property type="nucleotide sequence ID" value="NZ_CP033927.1"/>
</dbReference>
<keyword evidence="2" id="KW-0472">Membrane</keyword>
<evidence type="ECO:0000313" key="4">
    <source>
        <dbReference type="EMBL" id="SIS60723.1"/>
    </source>
</evidence>
<dbReference type="AlphaFoldDB" id="A0A1N7KGM5"/>
<name>A0A1N7KGM5_9FLAO</name>
<keyword evidence="3" id="KW-0614">Plasmid</keyword>
<evidence type="ECO:0000313" key="5">
    <source>
        <dbReference type="Proteomes" id="UP000186106"/>
    </source>
</evidence>
<protein>
    <submittedName>
        <fullName evidence="4">Uncharacterized protein</fullName>
    </submittedName>
</protein>
<keyword evidence="6" id="KW-1185">Reference proteome</keyword>
<dbReference type="STRING" id="112234.SAMN05421768_11220"/>
<evidence type="ECO:0000256" key="1">
    <source>
        <dbReference type="SAM" id="Coils"/>
    </source>
</evidence>
<dbReference type="EMBL" id="FTNZ01000012">
    <property type="protein sequence ID" value="SIS60723.1"/>
    <property type="molecule type" value="Genomic_DNA"/>
</dbReference>
<evidence type="ECO:0000313" key="6">
    <source>
        <dbReference type="Proteomes" id="UP000279541"/>
    </source>
</evidence>
<dbReference type="Proteomes" id="UP000186106">
    <property type="component" value="Unassembled WGS sequence"/>
</dbReference>
<keyword evidence="2" id="KW-1133">Transmembrane helix</keyword>
<dbReference type="EMBL" id="CP033927">
    <property type="protein sequence ID" value="AZB02405.1"/>
    <property type="molecule type" value="Genomic_DNA"/>
</dbReference>
<feature type="coiled-coil region" evidence="1">
    <location>
        <begin position="90"/>
        <end position="124"/>
    </location>
</feature>
<proteinExistence type="predicted"/>
<accession>A0A1N7KGM5</accession>
<gene>
    <name evidence="3" type="ORF">EG359_22365</name>
    <name evidence="4" type="ORF">SAMN05421768_11220</name>
</gene>
<evidence type="ECO:0000313" key="3">
    <source>
        <dbReference type="EMBL" id="AZB02405.1"/>
    </source>
</evidence>
<evidence type="ECO:0000256" key="2">
    <source>
        <dbReference type="SAM" id="Phobius"/>
    </source>
</evidence>
<geneLocation type="plasmid" evidence="3 6">
    <name>unnamed</name>
</geneLocation>
<dbReference type="Proteomes" id="UP000279541">
    <property type="component" value="Plasmid unnamed"/>
</dbReference>
<feature type="transmembrane region" description="Helical" evidence="2">
    <location>
        <begin position="47"/>
        <end position="63"/>
    </location>
</feature>
<organism evidence="4 5">
    <name type="scientific">Chryseobacterium joostei</name>
    <dbReference type="NCBI Taxonomy" id="112234"/>
    <lineage>
        <taxon>Bacteria</taxon>
        <taxon>Pseudomonadati</taxon>
        <taxon>Bacteroidota</taxon>
        <taxon>Flavobacteriia</taxon>
        <taxon>Flavobacteriales</taxon>
        <taxon>Weeksellaceae</taxon>
        <taxon>Chryseobacterium group</taxon>
        <taxon>Chryseobacterium</taxon>
    </lineage>
</organism>
<reference evidence="3 6" key="2">
    <citation type="submission" date="2018-11" db="EMBL/GenBank/DDBJ databases">
        <title>Proposal to divide the Flavobacteriaceae and reorganize its genera based on Amino Acid Identity values calculated from whole genome sequences.</title>
        <authorList>
            <person name="Nicholson A.C."/>
            <person name="Gulvik C.A."/>
            <person name="Whitney A.M."/>
            <person name="Humrighouse B.W."/>
            <person name="Bell M."/>
            <person name="Holmes B."/>
            <person name="Steigerwalt A.G."/>
            <person name="Villarma A."/>
            <person name="Sheth M."/>
            <person name="Batra D."/>
            <person name="Pryor J."/>
            <person name="Bernardet J.-F."/>
            <person name="Hugo C."/>
            <person name="Kampfer P."/>
            <person name="Newman J."/>
            <person name="McQuiston J.R."/>
        </authorList>
    </citation>
    <scope>NUCLEOTIDE SEQUENCE [LARGE SCALE GENOMIC DNA]</scope>
    <source>
        <strain evidence="3 6">DSM 16927</strain>
        <plasmid evidence="3 6">unnamed</plasmid>
    </source>
</reference>
<keyword evidence="2" id="KW-0812">Transmembrane</keyword>
<reference evidence="4 5" key="1">
    <citation type="submission" date="2017-01" db="EMBL/GenBank/DDBJ databases">
        <authorList>
            <person name="Mah S.A."/>
            <person name="Swanson W.J."/>
            <person name="Moy G.W."/>
            <person name="Vacquier V.D."/>
        </authorList>
    </citation>
    <scope>NUCLEOTIDE SEQUENCE [LARGE SCALE GENOMIC DNA]</scope>
    <source>
        <strain evidence="4 5">DSM 16927</strain>
    </source>
</reference>
<dbReference type="KEGG" id="cjt:EG359_22365"/>
<keyword evidence="1" id="KW-0175">Coiled coil</keyword>
<feature type="transmembrane region" description="Helical" evidence="2">
    <location>
        <begin position="69"/>
        <end position="87"/>
    </location>
</feature>